<dbReference type="GeneID" id="103256356"/>
<dbReference type="OrthoDB" id="428577at2759"/>
<keyword evidence="2" id="KW-1185">Reference proteome</keyword>
<evidence type="ECO:0000313" key="3">
    <source>
        <dbReference type="RefSeq" id="XP_008052430.1"/>
    </source>
</evidence>
<gene>
    <name evidence="3" type="primary">LOC103256356</name>
</gene>
<dbReference type="AlphaFoldDB" id="A0A1U7T3S1"/>
<dbReference type="SUPFAM" id="SSF54236">
    <property type="entry name" value="Ubiquitin-like"/>
    <property type="match status" value="1"/>
</dbReference>
<sequence length="86" mass="9552">MIYQVVVHGVMGRDIVVDVAYSEGEFQKTTVSELMKLVASTVLKSDTTDFKLMFATFQLDPAKTLSDYQIKNKSTLTMVMQLPGGN</sequence>
<accession>A0A1U7T3S1</accession>
<dbReference type="KEGG" id="csyr:103256356"/>
<dbReference type="RefSeq" id="XP_008052430.1">
    <property type="nucleotide sequence ID" value="XM_008054239.1"/>
</dbReference>
<feature type="domain" description="Ubiquitin-like" evidence="1">
    <location>
        <begin position="28"/>
        <end position="85"/>
    </location>
</feature>
<protein>
    <submittedName>
        <fullName evidence="3">Polyubiquitin-A-like</fullName>
    </submittedName>
</protein>
<evidence type="ECO:0000313" key="2">
    <source>
        <dbReference type="Proteomes" id="UP000189704"/>
    </source>
</evidence>
<dbReference type="Pfam" id="PF00240">
    <property type="entry name" value="ubiquitin"/>
    <property type="match status" value="1"/>
</dbReference>
<dbReference type="Proteomes" id="UP000189704">
    <property type="component" value="Unplaced"/>
</dbReference>
<evidence type="ECO:0000259" key="1">
    <source>
        <dbReference type="PROSITE" id="PS50053"/>
    </source>
</evidence>
<reference evidence="3" key="1">
    <citation type="submission" date="2025-08" db="UniProtKB">
        <authorList>
            <consortium name="RefSeq"/>
        </authorList>
    </citation>
    <scope>IDENTIFICATION</scope>
</reference>
<dbReference type="PROSITE" id="PS50053">
    <property type="entry name" value="UBIQUITIN_2"/>
    <property type="match status" value="1"/>
</dbReference>
<dbReference type="InterPro" id="IPR000626">
    <property type="entry name" value="Ubiquitin-like_dom"/>
</dbReference>
<name>A0A1U7T3S1_CARSF</name>
<organism evidence="2 3">
    <name type="scientific">Carlito syrichta</name>
    <name type="common">Philippine tarsier</name>
    <name type="synonym">Tarsius syrichta</name>
    <dbReference type="NCBI Taxonomy" id="1868482"/>
    <lineage>
        <taxon>Eukaryota</taxon>
        <taxon>Metazoa</taxon>
        <taxon>Chordata</taxon>
        <taxon>Craniata</taxon>
        <taxon>Vertebrata</taxon>
        <taxon>Euteleostomi</taxon>
        <taxon>Mammalia</taxon>
        <taxon>Eutheria</taxon>
        <taxon>Euarchontoglires</taxon>
        <taxon>Primates</taxon>
        <taxon>Haplorrhini</taxon>
        <taxon>Tarsiiformes</taxon>
        <taxon>Tarsiidae</taxon>
        <taxon>Carlito</taxon>
    </lineage>
</organism>
<dbReference type="InterPro" id="IPR029071">
    <property type="entry name" value="Ubiquitin-like_domsf"/>
</dbReference>
<dbReference type="CDD" id="cd17039">
    <property type="entry name" value="Ubl_ubiquitin_like"/>
    <property type="match status" value="1"/>
</dbReference>
<proteinExistence type="predicted"/>
<dbReference type="Gene3D" id="3.10.20.90">
    <property type="entry name" value="Phosphatidylinositol 3-kinase Catalytic Subunit, Chain A, domain 1"/>
    <property type="match status" value="1"/>
</dbReference>